<evidence type="ECO:0000256" key="4">
    <source>
        <dbReference type="ARBA" id="ARBA00004853"/>
    </source>
</evidence>
<dbReference type="HAMAP" id="MF_01283">
    <property type="entry name" value="RibBA"/>
    <property type="match status" value="1"/>
</dbReference>
<feature type="binding site" evidence="19">
    <location>
        <position position="270"/>
    </location>
    <ligand>
        <name>Zn(2+)</name>
        <dbReference type="ChEBI" id="CHEBI:29105"/>
        <note>catalytic</note>
    </ligand>
</feature>
<dbReference type="Gene3D" id="3.40.50.10990">
    <property type="entry name" value="GTP cyclohydrolase II"/>
    <property type="match status" value="1"/>
</dbReference>
<feature type="binding site" evidence="19">
    <location>
        <position position="31"/>
    </location>
    <ligand>
        <name>Mg(2+)</name>
        <dbReference type="ChEBI" id="CHEBI:18420"/>
        <label>2</label>
    </ligand>
</feature>
<comment type="pathway">
    <text evidence="5 19">Cofactor biosynthesis; riboflavin biosynthesis; 2-hydroxy-3-oxobutyl phosphate from D-ribulose 5-phosphate: step 1/1.</text>
</comment>
<dbReference type="NCBIfam" id="TIGR00506">
    <property type="entry name" value="ribB"/>
    <property type="match status" value="1"/>
</dbReference>
<keyword evidence="15 19" id="KW-0456">Lyase</keyword>
<keyword evidence="11 19" id="KW-0862">Zinc</keyword>
<comment type="cofactor">
    <cofactor evidence="19">
        <name>Mg(2+)</name>
        <dbReference type="ChEBI" id="CHEBI:18420"/>
    </cofactor>
    <cofactor evidence="19">
        <name>Mn(2+)</name>
        <dbReference type="ChEBI" id="CHEBI:29035"/>
    </cofactor>
    <text evidence="19">Binds 2 divalent metal cations per subunit. Magnesium or manganese.</text>
</comment>
<evidence type="ECO:0000256" key="13">
    <source>
        <dbReference type="ARBA" id="ARBA00023134"/>
    </source>
</evidence>
<keyword evidence="22" id="KW-1185">Reference proteome</keyword>
<feature type="site" description="Essential for DHBP synthase activity" evidence="19">
    <location>
        <position position="166"/>
    </location>
</feature>
<keyword evidence="13 19" id="KW-0342">GTP-binding</keyword>
<dbReference type="GO" id="GO:0003935">
    <property type="term" value="F:GTP cyclohydrolase II activity"/>
    <property type="evidence" value="ECO:0007669"/>
    <property type="project" value="UniProtKB-UniRule"/>
</dbReference>
<feature type="binding site" evidence="19">
    <location>
        <position position="272"/>
    </location>
    <ligand>
        <name>Zn(2+)</name>
        <dbReference type="ChEBI" id="CHEBI:29105"/>
        <note>catalytic</note>
    </ligand>
</feature>
<keyword evidence="7 19" id="KW-0686">Riboflavin biosynthesis</keyword>
<comment type="function">
    <text evidence="3 19">Catalyzes the conversion of D-ribulose 5-phosphate to formate and 3,4-dihydroxy-2-butanone 4-phosphate.</text>
</comment>
<feature type="binding site" evidence="19">
    <location>
        <position position="31"/>
    </location>
    <ligand>
        <name>Mg(2+)</name>
        <dbReference type="ChEBI" id="CHEBI:18420"/>
        <label>1</label>
    </ligand>
</feature>
<evidence type="ECO:0000256" key="7">
    <source>
        <dbReference type="ARBA" id="ARBA00022619"/>
    </source>
</evidence>
<dbReference type="GO" id="GO:0009231">
    <property type="term" value="P:riboflavin biosynthetic process"/>
    <property type="evidence" value="ECO:0007669"/>
    <property type="project" value="UniProtKB-UniRule"/>
</dbReference>
<dbReference type="InterPro" id="IPR000422">
    <property type="entry name" value="DHBP_synthase_RibB"/>
</dbReference>
<evidence type="ECO:0000256" key="8">
    <source>
        <dbReference type="ARBA" id="ARBA00022723"/>
    </source>
</evidence>
<dbReference type="NCBIfam" id="TIGR00505">
    <property type="entry name" value="ribA"/>
    <property type="match status" value="1"/>
</dbReference>
<evidence type="ECO:0000256" key="15">
    <source>
        <dbReference type="ARBA" id="ARBA00023239"/>
    </source>
</evidence>
<protein>
    <recommendedName>
        <fullName evidence="19">Riboflavin biosynthesis protein RibBA</fullName>
    </recommendedName>
    <domain>
        <recommendedName>
            <fullName evidence="19">3,4-dihydroxy-2-butanone 4-phosphate synthase</fullName>
            <shortName evidence="19">DHBP synthase</shortName>
            <ecNumber evidence="19">4.1.99.12</ecNumber>
        </recommendedName>
    </domain>
    <domain>
        <recommendedName>
            <fullName evidence="19">GTP cyclohydrolase-2</fullName>
            <ecNumber evidence="19">3.5.4.25</ecNumber>
        </recommendedName>
        <alternativeName>
            <fullName evidence="19">GTP cyclohydrolase II</fullName>
        </alternativeName>
    </domain>
</protein>
<dbReference type="Proteomes" id="UP000037043">
    <property type="component" value="Unassembled WGS sequence"/>
</dbReference>
<feature type="binding site" evidence="19">
    <location>
        <position position="35"/>
    </location>
    <ligand>
        <name>D-ribulose 5-phosphate</name>
        <dbReference type="ChEBI" id="CHEBI:58121"/>
    </ligand>
</feature>
<comment type="cofactor">
    <cofactor evidence="19">
        <name>Zn(2+)</name>
        <dbReference type="ChEBI" id="CHEBI:29105"/>
    </cofactor>
    <text evidence="19">Binds 1 zinc ion per subunit.</text>
</comment>
<evidence type="ECO:0000256" key="5">
    <source>
        <dbReference type="ARBA" id="ARBA00004904"/>
    </source>
</evidence>
<feature type="active site" description="Nucleophile; for GTP cyclohydrolase activity" evidence="19">
    <location>
        <position position="333"/>
    </location>
</feature>
<keyword evidence="8 19" id="KW-0479">Metal-binding</keyword>
<evidence type="ECO:0000256" key="10">
    <source>
        <dbReference type="ARBA" id="ARBA00022801"/>
    </source>
</evidence>
<dbReference type="Pfam" id="PF00925">
    <property type="entry name" value="GTP_cyclohydro2"/>
    <property type="match status" value="1"/>
</dbReference>
<dbReference type="AlphaFoldDB" id="A0A0L6Z7L7"/>
<comment type="caution">
    <text evidence="21">The sequence shown here is derived from an EMBL/GenBank/DDBJ whole genome shotgun (WGS) entry which is preliminary data.</text>
</comment>
<dbReference type="STRING" id="36844.SAMN04488501_10955"/>
<feature type="region of interest" description="DHBP synthase" evidence="19">
    <location>
        <begin position="1"/>
        <end position="203"/>
    </location>
</feature>
<dbReference type="InterPro" id="IPR036144">
    <property type="entry name" value="RibA-like_sf"/>
</dbReference>
<dbReference type="PANTHER" id="PTHR21327:SF18">
    <property type="entry name" value="3,4-DIHYDROXY-2-BUTANONE 4-PHOSPHATE SYNTHASE"/>
    <property type="match status" value="1"/>
</dbReference>
<dbReference type="PANTHER" id="PTHR21327">
    <property type="entry name" value="GTP CYCLOHYDROLASE II-RELATED"/>
    <property type="match status" value="1"/>
</dbReference>
<feature type="binding site" evidence="19">
    <location>
        <position position="319"/>
    </location>
    <ligand>
        <name>GTP</name>
        <dbReference type="ChEBI" id="CHEBI:37565"/>
    </ligand>
</feature>
<proteinExistence type="inferred from homology"/>
<dbReference type="GO" id="GO:0030145">
    <property type="term" value="F:manganese ion binding"/>
    <property type="evidence" value="ECO:0007669"/>
    <property type="project" value="UniProtKB-UniRule"/>
</dbReference>
<feature type="binding site" evidence="19">
    <location>
        <position position="166"/>
    </location>
    <ligand>
        <name>D-ribulose 5-phosphate</name>
        <dbReference type="ChEBI" id="CHEBI:58121"/>
    </ligand>
</feature>
<evidence type="ECO:0000256" key="6">
    <source>
        <dbReference type="ARBA" id="ARBA00005520"/>
    </source>
</evidence>
<dbReference type="NCBIfam" id="NF001591">
    <property type="entry name" value="PRK00393.1"/>
    <property type="match status" value="1"/>
</dbReference>
<feature type="binding site" evidence="19">
    <location>
        <begin position="254"/>
        <end position="258"/>
    </location>
    <ligand>
        <name>GTP</name>
        <dbReference type="ChEBI" id="CHEBI:37565"/>
    </ligand>
</feature>
<dbReference type="GO" id="GO:0005829">
    <property type="term" value="C:cytosol"/>
    <property type="evidence" value="ECO:0007669"/>
    <property type="project" value="TreeGrafter"/>
</dbReference>
<feature type="active site" description="Proton acceptor; for GTP cyclohydrolase activity" evidence="19">
    <location>
        <position position="331"/>
    </location>
</feature>
<evidence type="ECO:0000259" key="20">
    <source>
        <dbReference type="Pfam" id="PF00925"/>
    </source>
</evidence>
<comment type="catalytic activity">
    <reaction evidence="1 19">
        <text>D-ribulose 5-phosphate = (2S)-2-hydroxy-3-oxobutyl phosphate + formate + H(+)</text>
        <dbReference type="Rhea" id="RHEA:18457"/>
        <dbReference type="ChEBI" id="CHEBI:15378"/>
        <dbReference type="ChEBI" id="CHEBI:15740"/>
        <dbReference type="ChEBI" id="CHEBI:58121"/>
        <dbReference type="ChEBI" id="CHEBI:58830"/>
        <dbReference type="EC" id="4.1.99.12"/>
    </reaction>
</comment>
<dbReference type="GO" id="GO:0008270">
    <property type="term" value="F:zinc ion binding"/>
    <property type="evidence" value="ECO:0007669"/>
    <property type="project" value="UniProtKB-UniRule"/>
</dbReference>
<comment type="similarity">
    <text evidence="19">In the C-terminal section; belongs to the GTP cyclohydrolase II family.</text>
</comment>
<gene>
    <name evidence="19 21" type="primary">ribBA</name>
    <name evidence="21" type="ORF">CLHOM_26990</name>
</gene>
<accession>A0A0L6Z7L7</accession>
<dbReference type="GO" id="GO:0008686">
    <property type="term" value="F:3,4-dihydroxy-2-butanone-4-phosphate synthase activity"/>
    <property type="evidence" value="ECO:0007669"/>
    <property type="project" value="UniProtKB-UniRule"/>
</dbReference>
<comment type="function">
    <text evidence="17 19">Catalyzes the conversion of GTP to 2,5-diamino-6-ribosylamino-4(3H)-pyrimidinone 5'-phosphate (DARP), formate and pyrophosphate.</text>
</comment>
<dbReference type="InterPro" id="IPR032677">
    <property type="entry name" value="GTP_cyclohydro_II"/>
</dbReference>
<evidence type="ECO:0000256" key="17">
    <source>
        <dbReference type="ARBA" id="ARBA00043932"/>
    </source>
</evidence>
<evidence type="ECO:0000256" key="11">
    <source>
        <dbReference type="ARBA" id="ARBA00022833"/>
    </source>
</evidence>
<evidence type="ECO:0000313" key="22">
    <source>
        <dbReference type="Proteomes" id="UP000037043"/>
    </source>
</evidence>
<sequence length="405" mass="44561">MSNFKFNTIEEALEDIRAGKIIVVVDDEDRENEGDLLMAAEKVTPESINFMAKFGRGLICMPMTGERLAQLELDQMVEKNTDSKGTAFTVSIDSTETSTGISAYDRALTIKKAMDPNAKPLDFQRPGHIFPLQAREGGVLKRAGHTEAAVDLAKIAGLSPAGVICEIMSEDGTMARVPELMEYVKVHNLKIITIADLIAYRRSTESLVERSGSAKMPTKFGEFQIIGYNDKLTGKEHIALVKGDVSDGEPVLIRVHSECLTGDVLGSLRCDCGEQLAAALKSIEKAGRGILLYMRQEGRGIGLINKIKAYHLQDKGMDTVEANLALGFPEDLRDYGIGAQILKDLGVNKVKLMTNNPKKISGISGYGIEIVERVPIEIESNENNRFYLNTKKERMGHILNFNKIK</sequence>
<evidence type="ECO:0000256" key="16">
    <source>
        <dbReference type="ARBA" id="ARBA00023268"/>
    </source>
</evidence>
<comment type="pathway">
    <text evidence="4 19">Cofactor biosynthesis; riboflavin biosynthesis; 5-amino-6-(D-ribitylamino)uracil from GTP: step 1/4.</text>
</comment>
<dbReference type="GO" id="GO:0000287">
    <property type="term" value="F:magnesium ion binding"/>
    <property type="evidence" value="ECO:0007669"/>
    <property type="project" value="UniProtKB-UniRule"/>
</dbReference>
<comment type="catalytic activity">
    <reaction evidence="18 19">
        <text>GTP + 4 H2O = 2,5-diamino-6-hydroxy-4-(5-phosphoribosylamino)-pyrimidine + formate + 2 phosphate + 3 H(+)</text>
        <dbReference type="Rhea" id="RHEA:23704"/>
        <dbReference type="ChEBI" id="CHEBI:15377"/>
        <dbReference type="ChEBI" id="CHEBI:15378"/>
        <dbReference type="ChEBI" id="CHEBI:15740"/>
        <dbReference type="ChEBI" id="CHEBI:37565"/>
        <dbReference type="ChEBI" id="CHEBI:43474"/>
        <dbReference type="ChEBI" id="CHEBI:58614"/>
        <dbReference type="EC" id="3.5.4.25"/>
    </reaction>
</comment>
<dbReference type="EC" id="4.1.99.12" evidence="19"/>
<evidence type="ECO:0000256" key="1">
    <source>
        <dbReference type="ARBA" id="ARBA00000141"/>
    </source>
</evidence>
<feature type="binding site" evidence="19">
    <location>
        <position position="354"/>
    </location>
    <ligand>
        <name>GTP</name>
        <dbReference type="ChEBI" id="CHEBI:37565"/>
    </ligand>
</feature>
<dbReference type="SUPFAM" id="SSF55821">
    <property type="entry name" value="YrdC/RibB"/>
    <property type="match status" value="1"/>
</dbReference>
<evidence type="ECO:0000256" key="14">
    <source>
        <dbReference type="ARBA" id="ARBA00023211"/>
    </source>
</evidence>
<feature type="binding site" evidence="19">
    <location>
        <position position="145"/>
    </location>
    <ligand>
        <name>Mg(2+)</name>
        <dbReference type="ChEBI" id="CHEBI:18420"/>
        <label>2</label>
    </ligand>
</feature>
<organism evidence="21 22">
    <name type="scientific">Clostridium homopropionicum DSM 5847</name>
    <dbReference type="NCBI Taxonomy" id="1121318"/>
    <lineage>
        <taxon>Bacteria</taxon>
        <taxon>Bacillati</taxon>
        <taxon>Bacillota</taxon>
        <taxon>Clostridia</taxon>
        <taxon>Eubacteriales</taxon>
        <taxon>Clostridiaceae</taxon>
        <taxon>Clostridium</taxon>
    </lineage>
</organism>
<feature type="site" description="Essential for DHBP synthase activity" evidence="19">
    <location>
        <position position="128"/>
    </location>
</feature>
<feature type="binding site" evidence="19">
    <location>
        <begin position="142"/>
        <end position="146"/>
    </location>
    <ligand>
        <name>D-ribulose 5-phosphate</name>
        <dbReference type="ChEBI" id="CHEBI:58121"/>
    </ligand>
</feature>
<dbReference type="FunFam" id="3.40.50.10990:FF:000001">
    <property type="entry name" value="Riboflavin biosynthesis protein RibBA"/>
    <property type="match status" value="1"/>
</dbReference>
<reference evidence="22" key="1">
    <citation type="submission" date="2015-08" db="EMBL/GenBank/DDBJ databases">
        <title>Genome sequence of the strict anaerobe Clostridium homopropionicum LuHBu1 (DSM 5847T).</title>
        <authorList>
            <person name="Poehlein A."/>
            <person name="Beck M."/>
            <person name="Schiel-Bengelsdorf B."/>
            <person name="Bengelsdorf F.R."/>
            <person name="Daniel R."/>
            <person name="Duerre P."/>
        </authorList>
    </citation>
    <scope>NUCLEOTIDE SEQUENCE [LARGE SCALE GENOMIC DNA]</scope>
    <source>
        <strain evidence="22">DSM 5847</strain>
    </source>
</reference>
<dbReference type="CDD" id="cd00641">
    <property type="entry name" value="GTP_cyclohydro2"/>
    <property type="match status" value="1"/>
</dbReference>
<dbReference type="EMBL" id="LHUR01000031">
    <property type="protein sequence ID" value="KOA18959.1"/>
    <property type="molecule type" value="Genomic_DNA"/>
</dbReference>
<evidence type="ECO:0000256" key="9">
    <source>
        <dbReference type="ARBA" id="ARBA00022741"/>
    </source>
</evidence>
<dbReference type="EC" id="3.5.4.25" evidence="19"/>
<feature type="binding site" evidence="19">
    <location>
        <position position="275"/>
    </location>
    <ligand>
        <name>GTP</name>
        <dbReference type="ChEBI" id="CHEBI:37565"/>
    </ligand>
</feature>
<name>A0A0L6Z7L7_9CLOT</name>
<feature type="region of interest" description="GTP cyclohydrolase II" evidence="19">
    <location>
        <begin position="204"/>
        <end position="405"/>
    </location>
</feature>
<keyword evidence="9 19" id="KW-0547">Nucleotide-binding</keyword>
<dbReference type="Pfam" id="PF00926">
    <property type="entry name" value="DHBP_synthase"/>
    <property type="match status" value="1"/>
</dbReference>
<comment type="cofactor">
    <cofactor evidence="2">
        <name>Mn(2+)</name>
        <dbReference type="ChEBI" id="CHEBI:29035"/>
    </cofactor>
</comment>
<dbReference type="Gene3D" id="3.90.870.10">
    <property type="entry name" value="DHBP synthase"/>
    <property type="match status" value="1"/>
</dbReference>
<dbReference type="NCBIfam" id="NF006803">
    <property type="entry name" value="PRK09311.1"/>
    <property type="match status" value="1"/>
</dbReference>
<dbReference type="FunFam" id="3.90.870.10:FF:000001">
    <property type="entry name" value="Riboflavin biosynthesis protein RibBA"/>
    <property type="match status" value="1"/>
</dbReference>
<dbReference type="RefSeq" id="WP_052222182.1">
    <property type="nucleotide sequence ID" value="NZ_LHUR01000031.1"/>
</dbReference>
<dbReference type="InterPro" id="IPR017945">
    <property type="entry name" value="DHBP_synth_RibB-like_a/b_dom"/>
</dbReference>
<feature type="binding site" evidence="19">
    <location>
        <position position="359"/>
    </location>
    <ligand>
        <name>GTP</name>
        <dbReference type="ChEBI" id="CHEBI:37565"/>
    </ligand>
</feature>
<dbReference type="HAMAP" id="MF_00180">
    <property type="entry name" value="RibB"/>
    <property type="match status" value="1"/>
</dbReference>
<evidence type="ECO:0000256" key="3">
    <source>
        <dbReference type="ARBA" id="ARBA00002284"/>
    </source>
</evidence>
<evidence type="ECO:0000256" key="18">
    <source>
        <dbReference type="ARBA" id="ARBA00049295"/>
    </source>
</evidence>
<feature type="binding site" evidence="19">
    <location>
        <begin position="30"/>
        <end position="31"/>
    </location>
    <ligand>
        <name>D-ribulose 5-phosphate</name>
        <dbReference type="ChEBI" id="CHEBI:58121"/>
    </ligand>
</feature>
<keyword evidence="10 19" id="KW-0378">Hydrolase</keyword>
<dbReference type="SUPFAM" id="SSF142695">
    <property type="entry name" value="RibA-like"/>
    <property type="match status" value="1"/>
</dbReference>
<comment type="similarity">
    <text evidence="6 19">In the N-terminal section; belongs to the DHBP synthase family.</text>
</comment>
<keyword evidence="12 19" id="KW-0460">Magnesium</keyword>
<dbReference type="UniPathway" id="UPA00275">
    <property type="reaction ID" value="UER00399"/>
</dbReference>
<dbReference type="HAMAP" id="MF_00179">
    <property type="entry name" value="RibA"/>
    <property type="match status" value="1"/>
</dbReference>
<feature type="domain" description="GTP cyclohydrolase II" evidence="20">
    <location>
        <begin position="210"/>
        <end position="375"/>
    </location>
</feature>
<feature type="binding site" evidence="19">
    <location>
        <position position="259"/>
    </location>
    <ligand>
        <name>Zn(2+)</name>
        <dbReference type="ChEBI" id="CHEBI:29105"/>
        <note>catalytic</note>
    </ligand>
</feature>
<dbReference type="GO" id="GO:0005525">
    <property type="term" value="F:GTP binding"/>
    <property type="evidence" value="ECO:0007669"/>
    <property type="project" value="UniProtKB-KW"/>
</dbReference>
<evidence type="ECO:0000256" key="2">
    <source>
        <dbReference type="ARBA" id="ARBA00001936"/>
    </source>
</evidence>
<keyword evidence="16 19" id="KW-0511">Multifunctional enzyme</keyword>
<keyword evidence="14 19" id="KW-0464">Manganese</keyword>
<evidence type="ECO:0000256" key="12">
    <source>
        <dbReference type="ARBA" id="ARBA00022842"/>
    </source>
</evidence>
<evidence type="ECO:0000256" key="19">
    <source>
        <dbReference type="HAMAP-Rule" id="MF_01283"/>
    </source>
</evidence>
<dbReference type="InterPro" id="IPR000926">
    <property type="entry name" value="RibA"/>
</dbReference>
<dbReference type="PATRIC" id="fig|1121318.3.peg.2712"/>
<dbReference type="PIRSF" id="PIRSF001259">
    <property type="entry name" value="RibA"/>
    <property type="match status" value="1"/>
</dbReference>
<evidence type="ECO:0000313" key="21">
    <source>
        <dbReference type="EMBL" id="KOA18959.1"/>
    </source>
</evidence>
<feature type="binding site" evidence="19">
    <location>
        <begin position="297"/>
        <end position="299"/>
    </location>
    <ligand>
        <name>GTP</name>
        <dbReference type="ChEBI" id="CHEBI:37565"/>
    </ligand>
</feature>
<dbReference type="InterPro" id="IPR016299">
    <property type="entry name" value="Riboflavin_synth_RibBA"/>
</dbReference>